<accession>A0A4Y4B5S0</accession>
<dbReference type="PANTHER" id="PTHR36439">
    <property type="entry name" value="BLL4334 PROTEIN"/>
    <property type="match status" value="1"/>
</dbReference>
<comment type="caution">
    <text evidence="1">The sequence shown here is derived from an EMBL/GenBank/DDBJ whole genome shotgun (WGS) entry which is preliminary data.</text>
</comment>
<dbReference type="PANTHER" id="PTHR36439:SF1">
    <property type="entry name" value="DUF1697 DOMAIN-CONTAINING PROTEIN"/>
    <property type="match status" value="1"/>
</dbReference>
<dbReference type="SUPFAM" id="SSF160379">
    <property type="entry name" value="SP0830-like"/>
    <property type="match status" value="1"/>
</dbReference>
<dbReference type="AlphaFoldDB" id="A0A4Y4B5S0"/>
<organism evidence="1 2">
    <name type="scientific">Microbacterium maritypicum</name>
    <name type="common">Microbacterium liquefaciens</name>
    <dbReference type="NCBI Taxonomy" id="33918"/>
    <lineage>
        <taxon>Bacteria</taxon>
        <taxon>Bacillati</taxon>
        <taxon>Actinomycetota</taxon>
        <taxon>Actinomycetes</taxon>
        <taxon>Micrococcales</taxon>
        <taxon>Microbacteriaceae</taxon>
        <taxon>Microbacterium</taxon>
    </lineage>
</organism>
<reference evidence="1 2" key="1">
    <citation type="submission" date="2019-06" db="EMBL/GenBank/DDBJ databases">
        <title>Whole genome shotgun sequence of Microbacterium liquefaciens NBRC 15037.</title>
        <authorList>
            <person name="Hosoyama A."/>
            <person name="Uohara A."/>
            <person name="Ohji S."/>
            <person name="Ichikawa N."/>
        </authorList>
    </citation>
    <scope>NUCLEOTIDE SEQUENCE [LARGE SCALE GENOMIC DNA]</scope>
    <source>
        <strain evidence="1 2">NBRC 15037</strain>
    </source>
</reference>
<dbReference type="Pfam" id="PF08002">
    <property type="entry name" value="DUF1697"/>
    <property type="match status" value="1"/>
</dbReference>
<dbReference type="Gene3D" id="3.30.70.1280">
    <property type="entry name" value="SP0830-like domains"/>
    <property type="match status" value="1"/>
</dbReference>
<dbReference type="Proteomes" id="UP000317410">
    <property type="component" value="Unassembled WGS sequence"/>
</dbReference>
<name>A0A4Y4B5S0_MICMQ</name>
<evidence type="ECO:0000313" key="2">
    <source>
        <dbReference type="Proteomes" id="UP000317410"/>
    </source>
</evidence>
<dbReference type="InterPro" id="IPR012545">
    <property type="entry name" value="DUF1697"/>
</dbReference>
<sequence>MSRSVLLLRAVNVSGRNSVPMARLREVLAAETDLGDVSTYIASGNILCRTPLDPDAACDAVRAAIRVEFGVDTPVIHRTHAQLVSSESAQPFPEGDVKFVHAMFLQGSPSEGAIEALEQRLLPAERIALVGDDMWIDYGEGGMHSTRLTKAVLDRALGVAGTARNLRTTRTLIELTA</sequence>
<evidence type="ECO:0000313" key="1">
    <source>
        <dbReference type="EMBL" id="GEC74367.1"/>
    </source>
</evidence>
<protein>
    <recommendedName>
        <fullName evidence="3">DUF1697 domain-containing protein</fullName>
    </recommendedName>
</protein>
<dbReference type="PIRSF" id="PIRSF008502">
    <property type="entry name" value="UCP008502"/>
    <property type="match status" value="1"/>
</dbReference>
<proteinExistence type="predicted"/>
<dbReference type="EMBL" id="BJNQ01000002">
    <property type="protein sequence ID" value="GEC74367.1"/>
    <property type="molecule type" value="Genomic_DNA"/>
</dbReference>
<gene>
    <name evidence="1" type="ORF">MLI01_05120</name>
</gene>
<dbReference type="RefSeq" id="WP_141385837.1">
    <property type="nucleotide sequence ID" value="NZ_BJNQ01000002.1"/>
</dbReference>
<evidence type="ECO:0008006" key="3">
    <source>
        <dbReference type="Google" id="ProtNLM"/>
    </source>
</evidence>